<dbReference type="RefSeq" id="WP_284824901.1">
    <property type="nucleotide sequence ID" value="NZ_CP126969.1"/>
</dbReference>
<dbReference type="SUPFAM" id="SSF48498">
    <property type="entry name" value="Tetracyclin repressor-like, C-terminal domain"/>
    <property type="match status" value="1"/>
</dbReference>
<proteinExistence type="predicted"/>
<evidence type="ECO:0000256" key="2">
    <source>
        <dbReference type="PROSITE-ProRule" id="PRU00335"/>
    </source>
</evidence>
<protein>
    <submittedName>
        <fullName evidence="5">TetR/AcrR family transcriptional regulator</fullName>
    </submittedName>
</protein>
<dbReference type="Gene3D" id="1.10.357.10">
    <property type="entry name" value="Tetracycline Repressor, domain 2"/>
    <property type="match status" value="1"/>
</dbReference>
<sequence length="208" mass="23242">MKSTAAHKDGRSTRWEKHRKAKKEQLLTDTVRAIRKYGAGVRMEEIAEVAGTSKAVYYRHFTDRAGLWSGVVARTVNYIYRNLPLEPSPGTPLPQLVTDLADTYLTLVDRDPEIYAFVTTTPDAAIATADSDPVVTLTAQIAERLAQLLEQHGFDDSADITAQAIVGAIWATTDRWIVTGRRKPKEDIISTLNEIFTPYLSQHSQRKT</sequence>
<evidence type="ECO:0000256" key="3">
    <source>
        <dbReference type="SAM" id="MobiDB-lite"/>
    </source>
</evidence>
<gene>
    <name evidence="5" type="ORF">QP027_11300</name>
</gene>
<keyword evidence="6" id="KW-1185">Reference proteome</keyword>
<keyword evidence="1 2" id="KW-0238">DNA-binding</keyword>
<dbReference type="InterPro" id="IPR050109">
    <property type="entry name" value="HTH-type_TetR-like_transc_reg"/>
</dbReference>
<dbReference type="PANTHER" id="PTHR30055">
    <property type="entry name" value="HTH-TYPE TRANSCRIPTIONAL REGULATOR RUTR"/>
    <property type="match status" value="1"/>
</dbReference>
<dbReference type="InterPro" id="IPR009057">
    <property type="entry name" value="Homeodomain-like_sf"/>
</dbReference>
<dbReference type="PANTHER" id="PTHR30055:SF226">
    <property type="entry name" value="HTH-TYPE TRANSCRIPTIONAL REGULATOR PKSA"/>
    <property type="match status" value="1"/>
</dbReference>
<evidence type="ECO:0000256" key="1">
    <source>
        <dbReference type="ARBA" id="ARBA00023125"/>
    </source>
</evidence>
<dbReference type="InterPro" id="IPR036271">
    <property type="entry name" value="Tet_transcr_reg_TetR-rel_C_sf"/>
</dbReference>
<evidence type="ECO:0000313" key="5">
    <source>
        <dbReference type="EMBL" id="WIM67654.1"/>
    </source>
</evidence>
<dbReference type="Proteomes" id="UP001225598">
    <property type="component" value="Chromosome"/>
</dbReference>
<name>A0ABY8VHF9_9CORY</name>
<feature type="DNA-binding region" description="H-T-H motif" evidence="2">
    <location>
        <begin position="42"/>
        <end position="61"/>
    </location>
</feature>
<evidence type="ECO:0000259" key="4">
    <source>
        <dbReference type="PROSITE" id="PS50977"/>
    </source>
</evidence>
<dbReference type="EMBL" id="CP126969">
    <property type="protein sequence ID" value="WIM67654.1"/>
    <property type="molecule type" value="Genomic_DNA"/>
</dbReference>
<dbReference type="SUPFAM" id="SSF46689">
    <property type="entry name" value="Homeodomain-like"/>
    <property type="match status" value="1"/>
</dbReference>
<dbReference type="InterPro" id="IPR001647">
    <property type="entry name" value="HTH_TetR"/>
</dbReference>
<dbReference type="PROSITE" id="PS50977">
    <property type="entry name" value="HTH_TETR_2"/>
    <property type="match status" value="1"/>
</dbReference>
<evidence type="ECO:0000313" key="6">
    <source>
        <dbReference type="Proteomes" id="UP001225598"/>
    </source>
</evidence>
<organism evidence="5 6">
    <name type="scientific">Corynebacterium breve</name>
    <dbReference type="NCBI Taxonomy" id="3049799"/>
    <lineage>
        <taxon>Bacteria</taxon>
        <taxon>Bacillati</taxon>
        <taxon>Actinomycetota</taxon>
        <taxon>Actinomycetes</taxon>
        <taxon>Mycobacteriales</taxon>
        <taxon>Corynebacteriaceae</taxon>
        <taxon>Corynebacterium</taxon>
    </lineage>
</organism>
<reference evidence="5 6" key="1">
    <citation type="submission" date="2023-05" db="EMBL/GenBank/DDBJ databases">
        <title>Corynebacterium suedekumii sp. nov. and Corynebacterium breve sp. nov. isolated from raw cow's milk.</title>
        <authorList>
            <person name="Baer M.K."/>
            <person name="Mehl L."/>
            <person name="Hellmuth R."/>
            <person name="Marke G."/>
            <person name="Lipski A."/>
        </authorList>
    </citation>
    <scope>NUCLEOTIDE SEQUENCE [LARGE SCALE GENOMIC DNA]</scope>
    <source>
        <strain evidence="5 6">R4</strain>
    </source>
</reference>
<feature type="domain" description="HTH tetR-type" evidence="4">
    <location>
        <begin position="20"/>
        <end position="79"/>
    </location>
</feature>
<accession>A0ABY8VHF9</accession>
<feature type="region of interest" description="Disordered" evidence="3">
    <location>
        <begin position="1"/>
        <end position="21"/>
    </location>
</feature>
<feature type="compositionally biased region" description="Basic and acidic residues" evidence="3">
    <location>
        <begin position="1"/>
        <end position="15"/>
    </location>
</feature>